<dbReference type="InterPro" id="IPR047650">
    <property type="entry name" value="Transpos_IS110"/>
</dbReference>
<gene>
    <name evidence="4" type="ORF">CHRY9293_02776</name>
</gene>
<evidence type="ECO:0000313" key="5">
    <source>
        <dbReference type="Proteomes" id="UP000445144"/>
    </source>
</evidence>
<proteinExistence type="predicted"/>
<dbReference type="Pfam" id="PF02371">
    <property type="entry name" value="Transposase_20"/>
    <property type="match status" value="1"/>
</dbReference>
<protein>
    <submittedName>
        <fullName evidence="4">Uncharacterized protein</fullName>
    </submittedName>
</protein>
<feature type="coiled-coil region" evidence="1">
    <location>
        <begin position="158"/>
        <end position="188"/>
    </location>
</feature>
<organism evidence="4 5">
    <name type="scientific">Chryseobacterium potabilaquae</name>
    <dbReference type="NCBI Taxonomy" id="2675057"/>
    <lineage>
        <taxon>Bacteria</taxon>
        <taxon>Pseudomonadati</taxon>
        <taxon>Bacteroidota</taxon>
        <taxon>Flavobacteriia</taxon>
        <taxon>Flavobacteriales</taxon>
        <taxon>Weeksellaceae</taxon>
        <taxon>Chryseobacterium group</taxon>
        <taxon>Chryseobacterium</taxon>
    </lineage>
</organism>
<dbReference type="Proteomes" id="UP000445144">
    <property type="component" value="Unassembled WGS sequence"/>
</dbReference>
<dbReference type="NCBIfam" id="NF033542">
    <property type="entry name" value="transpos_IS110"/>
    <property type="match status" value="1"/>
</dbReference>
<dbReference type="InterPro" id="IPR003346">
    <property type="entry name" value="Transposase_20"/>
</dbReference>
<reference evidence="4 5" key="1">
    <citation type="submission" date="2020-01" db="EMBL/GenBank/DDBJ databases">
        <authorList>
            <person name="Rodrigo-Torres L."/>
            <person name="Arahal R. D."/>
            <person name="Lucena T."/>
        </authorList>
    </citation>
    <scope>NUCLEOTIDE SEQUENCE [LARGE SCALE GENOMIC DNA]</scope>
    <source>
        <strain evidence="4 5">CECT 9293</strain>
    </source>
</reference>
<dbReference type="AlphaFoldDB" id="A0A6N4XDL2"/>
<accession>A0A6N4XDL2</accession>
<dbReference type="InterPro" id="IPR002525">
    <property type="entry name" value="Transp_IS110-like_N"/>
</dbReference>
<evidence type="ECO:0000259" key="3">
    <source>
        <dbReference type="Pfam" id="PF02371"/>
    </source>
</evidence>
<dbReference type="GO" id="GO:0003677">
    <property type="term" value="F:DNA binding"/>
    <property type="evidence" value="ECO:0007669"/>
    <property type="project" value="InterPro"/>
</dbReference>
<dbReference type="GO" id="GO:0006313">
    <property type="term" value="P:DNA transposition"/>
    <property type="evidence" value="ECO:0007669"/>
    <property type="project" value="InterPro"/>
</dbReference>
<dbReference type="PANTHER" id="PTHR33055:SF13">
    <property type="entry name" value="TRANSPOSASE"/>
    <property type="match status" value="1"/>
</dbReference>
<evidence type="ECO:0000313" key="4">
    <source>
        <dbReference type="EMBL" id="CAA7196700.1"/>
    </source>
</evidence>
<dbReference type="PANTHER" id="PTHR33055">
    <property type="entry name" value="TRANSPOSASE FOR INSERTION SEQUENCE ELEMENT IS1111A"/>
    <property type="match status" value="1"/>
</dbReference>
<name>A0A6N4XDL2_9FLAO</name>
<dbReference type="Pfam" id="PF01548">
    <property type="entry name" value="DEDD_Tnp_IS110"/>
    <property type="match status" value="1"/>
</dbReference>
<sequence>MIVVSLGKLLEDLSTEIREYQIFSNNEKGFEQLLQWVYDKKSEQTNVVFVMESTGVYHERFAYFLHSKEEKVVIVLANKISNFMRTLEIKTVTDKTCSIAITQFGLGRKLKEWQPSNIVYKELQQLSREKNQVISERVVCMNQLHAEKIQALPNLKTIKRLDERILLLQNQEREINADMLEKVEESKEASEGVDLMSSIPGIGKATAIAVLAETNGFELIRNKKQLTSYAGLDIREKQSGTSIKGKARISKKGNKNLRKSLHFPSITATRVSNQYQELFHRIVSKTGIKMKGLVAVQRKILELMYTLFKNKTPYQANYQQNRVANQKDSYPMLADSGSL</sequence>
<dbReference type="EMBL" id="CACVBR010000029">
    <property type="protein sequence ID" value="CAA7196700.1"/>
    <property type="molecule type" value="Genomic_DNA"/>
</dbReference>
<keyword evidence="1" id="KW-0175">Coiled coil</keyword>
<feature type="domain" description="Transposase IS110-like N-terminal" evidence="2">
    <location>
        <begin position="22"/>
        <end position="146"/>
    </location>
</feature>
<evidence type="ECO:0000259" key="2">
    <source>
        <dbReference type="Pfam" id="PF01548"/>
    </source>
</evidence>
<dbReference type="RefSeq" id="WP_228455541.1">
    <property type="nucleotide sequence ID" value="NZ_CACVBR010000029.1"/>
</dbReference>
<keyword evidence="5" id="KW-1185">Reference proteome</keyword>
<dbReference type="GO" id="GO:0004803">
    <property type="term" value="F:transposase activity"/>
    <property type="evidence" value="ECO:0007669"/>
    <property type="project" value="InterPro"/>
</dbReference>
<feature type="domain" description="Transposase IS116/IS110/IS902 C-terminal" evidence="3">
    <location>
        <begin position="195"/>
        <end position="277"/>
    </location>
</feature>
<evidence type="ECO:0000256" key="1">
    <source>
        <dbReference type="SAM" id="Coils"/>
    </source>
</evidence>